<protein>
    <submittedName>
        <fullName evidence="2">Type IX secretion system membrane protein PorP/SprF</fullName>
    </submittedName>
</protein>
<evidence type="ECO:0000256" key="1">
    <source>
        <dbReference type="SAM" id="SignalP"/>
    </source>
</evidence>
<dbReference type="Proteomes" id="UP000321721">
    <property type="component" value="Unassembled WGS sequence"/>
</dbReference>
<dbReference type="InterPro" id="IPR019861">
    <property type="entry name" value="PorP/SprF_Bacteroidetes"/>
</dbReference>
<dbReference type="EMBL" id="VOOS01000001">
    <property type="protein sequence ID" value="TXB67183.1"/>
    <property type="molecule type" value="Genomic_DNA"/>
</dbReference>
<comment type="caution">
    <text evidence="2">The sequence shown here is derived from an EMBL/GenBank/DDBJ whole genome shotgun (WGS) entry which is preliminary data.</text>
</comment>
<gene>
    <name evidence="2" type="ORF">FRY74_03080</name>
</gene>
<evidence type="ECO:0000313" key="3">
    <source>
        <dbReference type="Proteomes" id="UP000321721"/>
    </source>
</evidence>
<dbReference type="NCBIfam" id="TIGR03519">
    <property type="entry name" value="T9SS_PorP_fam"/>
    <property type="match status" value="1"/>
</dbReference>
<evidence type="ECO:0000313" key="2">
    <source>
        <dbReference type="EMBL" id="TXB67183.1"/>
    </source>
</evidence>
<accession>A0A5C6RYD0</accession>
<sequence length="344" mass="37489">MRELNKIAVLCLFLLSITVLGQDVHFSQFSQTPQLINPGATGSFMGSFRGILNYKTQWGGLGAAYKTYAASFDMPVAKGNGKRAHLGVGGNFYQDAAGDANYGNFLGGVSVAGILPVSDYHSFSAGIQIGFGQYSAKLSKLTWGNQFDGEGFDTEINSNEVGSLSSKLYTDIGAGIYYKFQNSSQYFLGSEIKSFNVGLAAYHINKPKQDFLGVAEEQLNMKIVGQFSGTFDMGGSSVALVPSMFYAQQLKYKEITAGLLIKIGFGSETRYSGLFKQSAILFGAHYRVRDAIIPQFYLQFSDFMFGVSYDYNNSSLSDVTNGNGGLEISLKYVNKPKALQRKSF</sequence>
<feature type="chain" id="PRO_5022680678" evidence="1">
    <location>
        <begin position="22"/>
        <end position="344"/>
    </location>
</feature>
<dbReference type="OrthoDB" id="1186563at2"/>
<organism evidence="2 3">
    <name type="scientific">Vicingus serpentipes</name>
    <dbReference type="NCBI Taxonomy" id="1926625"/>
    <lineage>
        <taxon>Bacteria</taxon>
        <taxon>Pseudomonadati</taxon>
        <taxon>Bacteroidota</taxon>
        <taxon>Flavobacteriia</taxon>
        <taxon>Flavobacteriales</taxon>
        <taxon>Vicingaceae</taxon>
        <taxon>Vicingus</taxon>
    </lineage>
</organism>
<reference evidence="2 3" key="1">
    <citation type="submission" date="2019-08" db="EMBL/GenBank/DDBJ databases">
        <title>Genome of Vicingus serpentipes NCIMB 15042.</title>
        <authorList>
            <person name="Bowman J.P."/>
        </authorList>
    </citation>
    <scope>NUCLEOTIDE SEQUENCE [LARGE SCALE GENOMIC DNA]</scope>
    <source>
        <strain evidence="2 3">NCIMB 15042</strain>
    </source>
</reference>
<dbReference type="AlphaFoldDB" id="A0A5C6RYD0"/>
<name>A0A5C6RYD0_9FLAO</name>
<keyword evidence="3" id="KW-1185">Reference proteome</keyword>
<dbReference type="Pfam" id="PF11751">
    <property type="entry name" value="PorP_SprF"/>
    <property type="match status" value="1"/>
</dbReference>
<dbReference type="RefSeq" id="WP_147098492.1">
    <property type="nucleotide sequence ID" value="NZ_VOOS01000001.1"/>
</dbReference>
<proteinExistence type="predicted"/>
<feature type="signal peptide" evidence="1">
    <location>
        <begin position="1"/>
        <end position="21"/>
    </location>
</feature>
<keyword evidence="1" id="KW-0732">Signal</keyword>